<dbReference type="OMA" id="CHKFYKI"/>
<dbReference type="Pfam" id="PF05729">
    <property type="entry name" value="NACHT"/>
    <property type="match status" value="1"/>
</dbReference>
<dbReference type="InterPro" id="IPR027417">
    <property type="entry name" value="P-loop_NTPase"/>
</dbReference>
<feature type="domain" description="NACHT" evidence="2">
    <location>
        <begin position="386"/>
        <end position="503"/>
    </location>
</feature>
<feature type="region of interest" description="Disordered" evidence="1">
    <location>
        <begin position="284"/>
        <end position="308"/>
    </location>
</feature>
<dbReference type="PANTHER" id="PTHR46844:SF1">
    <property type="entry name" value="SLR5058 PROTEIN"/>
    <property type="match status" value="1"/>
</dbReference>
<dbReference type="EMBL" id="GG666615">
    <property type="protein sequence ID" value="EEN48592.1"/>
    <property type="molecule type" value="Genomic_DNA"/>
</dbReference>
<dbReference type="InterPro" id="IPR007111">
    <property type="entry name" value="NACHT_NTPase"/>
</dbReference>
<name>C3ZFV4_BRAFL</name>
<proteinExistence type="predicted"/>
<dbReference type="RefSeq" id="XP_035675411.1">
    <property type="nucleotide sequence ID" value="XM_035819518.1"/>
</dbReference>
<protein>
    <submittedName>
        <fullName evidence="5">Uncharacterized protein LOC118415149</fullName>
    </submittedName>
</protein>
<dbReference type="Gene3D" id="3.40.50.300">
    <property type="entry name" value="P-loop containing nucleotide triphosphate hydrolases"/>
    <property type="match status" value="1"/>
</dbReference>
<dbReference type="Proteomes" id="UP000001554">
    <property type="component" value="Chromosome 5"/>
</dbReference>
<dbReference type="Pfam" id="PF18738">
    <property type="entry name" value="HEPN_DZIP3"/>
    <property type="match status" value="1"/>
</dbReference>
<evidence type="ECO:0000256" key="1">
    <source>
        <dbReference type="SAM" id="MobiDB-lite"/>
    </source>
</evidence>
<dbReference type="AlphaFoldDB" id="C3ZFV4"/>
<organism>
    <name type="scientific">Branchiostoma floridae</name>
    <name type="common">Florida lancelet</name>
    <name type="synonym">Amphioxus</name>
    <dbReference type="NCBI Taxonomy" id="7739"/>
    <lineage>
        <taxon>Eukaryota</taxon>
        <taxon>Metazoa</taxon>
        <taxon>Chordata</taxon>
        <taxon>Cephalochordata</taxon>
        <taxon>Leptocardii</taxon>
        <taxon>Amphioxiformes</taxon>
        <taxon>Branchiostomatidae</taxon>
        <taxon>Branchiostoma</taxon>
    </lineage>
</organism>
<dbReference type="SUPFAM" id="SSF52540">
    <property type="entry name" value="P-loop containing nucleoside triphosphate hydrolases"/>
    <property type="match status" value="1"/>
</dbReference>
<dbReference type="InterPro" id="IPR041249">
    <property type="entry name" value="HEPN_DZIP3"/>
</dbReference>
<accession>C3ZFV4</accession>
<dbReference type="eggNOG" id="ENOG502RZIW">
    <property type="taxonomic scope" value="Eukaryota"/>
</dbReference>
<dbReference type="GeneID" id="118415149"/>
<dbReference type="OrthoDB" id="120976at2759"/>
<gene>
    <name evidence="5" type="primary">LOC118415149</name>
    <name evidence="3" type="ORF">BRAFLDRAFT_68903</name>
</gene>
<dbReference type="PROSITE" id="PS50837">
    <property type="entry name" value="NACHT"/>
    <property type="match status" value="1"/>
</dbReference>
<reference evidence="5" key="3">
    <citation type="submission" date="2025-04" db="UniProtKB">
        <authorList>
            <consortium name="RefSeq"/>
        </authorList>
    </citation>
    <scope>IDENTIFICATION</scope>
    <source>
        <strain evidence="5">S238N-H82</strain>
        <tissue evidence="5">Testes</tissue>
    </source>
</reference>
<dbReference type="InParanoid" id="C3ZFV4"/>
<evidence type="ECO:0000313" key="3">
    <source>
        <dbReference type="EMBL" id="EEN48592.1"/>
    </source>
</evidence>
<reference evidence="3" key="1">
    <citation type="journal article" date="2008" name="Nature">
        <title>The amphioxus genome and the evolution of the chordate karyotype.</title>
        <authorList>
            <consortium name="US DOE Joint Genome Institute (JGI-PGF)"/>
            <person name="Putnam N.H."/>
            <person name="Butts T."/>
            <person name="Ferrier D.E.K."/>
            <person name="Furlong R.F."/>
            <person name="Hellsten U."/>
            <person name="Kawashima T."/>
            <person name="Robinson-Rechavi M."/>
            <person name="Shoguchi E."/>
            <person name="Terry A."/>
            <person name="Yu J.-K."/>
            <person name="Benito-Gutierrez E.L."/>
            <person name="Dubchak I."/>
            <person name="Garcia-Fernandez J."/>
            <person name="Gibson-Brown J.J."/>
            <person name="Grigoriev I.V."/>
            <person name="Horton A.C."/>
            <person name="de Jong P.J."/>
            <person name="Jurka J."/>
            <person name="Kapitonov V.V."/>
            <person name="Kohara Y."/>
            <person name="Kuroki Y."/>
            <person name="Lindquist E."/>
            <person name="Lucas S."/>
            <person name="Osoegawa K."/>
            <person name="Pennacchio L.A."/>
            <person name="Salamov A.A."/>
            <person name="Satou Y."/>
            <person name="Sauka-Spengler T."/>
            <person name="Schmutz J."/>
            <person name="Shin-I T."/>
            <person name="Toyoda A."/>
            <person name="Bronner-Fraser M."/>
            <person name="Fujiyama A."/>
            <person name="Holland L.Z."/>
            <person name="Holland P.W.H."/>
            <person name="Satoh N."/>
            <person name="Rokhsar D.S."/>
        </authorList>
    </citation>
    <scope>NUCLEOTIDE SEQUENCE [LARGE SCALE GENOMIC DNA]</scope>
    <source>
        <strain evidence="3">S238N-H82</strain>
        <tissue evidence="3">Testes</tissue>
    </source>
</reference>
<dbReference type="PANTHER" id="PTHR46844">
    <property type="entry name" value="SLR5058 PROTEIN"/>
    <property type="match status" value="1"/>
</dbReference>
<reference evidence="4" key="2">
    <citation type="journal article" date="2020" name="Nat. Ecol. Evol.">
        <title>Deeply conserved synteny resolves early events in vertebrate evolution.</title>
        <authorList>
            <person name="Simakov O."/>
            <person name="Marletaz F."/>
            <person name="Yue J.X."/>
            <person name="O'Connell B."/>
            <person name="Jenkins J."/>
            <person name="Brandt A."/>
            <person name="Calef R."/>
            <person name="Tung C.H."/>
            <person name="Huang T.K."/>
            <person name="Schmutz J."/>
            <person name="Satoh N."/>
            <person name="Yu J.K."/>
            <person name="Putnam N.H."/>
            <person name="Green R.E."/>
            <person name="Rokhsar D.S."/>
        </authorList>
    </citation>
    <scope>NUCLEOTIDE SEQUENCE [LARGE SCALE GENOMIC DNA]</scope>
    <source>
        <strain evidence="4">S238N-H82</strain>
    </source>
</reference>
<dbReference type="KEGG" id="bfo:118415149"/>
<evidence type="ECO:0000259" key="2">
    <source>
        <dbReference type="PROSITE" id="PS50837"/>
    </source>
</evidence>
<evidence type="ECO:0000313" key="5">
    <source>
        <dbReference type="RefSeq" id="XP_035675411.1"/>
    </source>
</evidence>
<keyword evidence="4" id="KW-1185">Reference proteome</keyword>
<evidence type="ECO:0000313" key="4">
    <source>
        <dbReference type="Proteomes" id="UP000001554"/>
    </source>
</evidence>
<sequence length="1168" mass="133084">MALSKPSSPDPVYTPGTARGAKLAALLVDEGTSLVRKIFEDEIHKMHPPSLQKQLGKHKKHLIGLYNLNPGQKKALYPVNGYMPDSVQGLDISLLEFLLKELCTNAPYSGPRNRLRQYRNKNYGHISSTDLSEEDFDRLWKELTEILVDLGGDRDKISERLNTSIDPEQEAKHFNLLEKLYKDDMEVKDLLLAQGHSLRKCQEDVLDHGRSLLKGQEAVLNQGEGLKEDILHQGDSLKRGQGNLSAQGECLKKGQETLFAQGERQIYGQETILVELRKLPEKLRDAHTPDPGADSGPPENSTSMTGLAGAPDDVITCLKDLYSTEYEHVRPLPWCEDFNLQLESIYTNLQLQRRDSRGHFEDTGAIVSLGDIYNAREGEDSHSNLRKVRVEGDPGIGKSCSCQKLAYDWSCGKLDRFKLVFFLEMRHLAGTLKDAIFEQLLPKDAKTTSDQLWSYIQDNQDDVLFILDGLDELSKAAREVTDVVDLIQGKILRNCHVLVTSRPYHCVKDLDKCHKFYKIVGYSKKNSEGFIQRYFHESPESASKLVKQIQSNTNLSEIVVNPLNNVLICAVWEDNNNQLPYSNAELYEMIVFSIAKRFCTKNTLPMEGDELPSIIEEALRGLGKLSWEGLEQEQLQFNIDEIIKKYDAAADNMLNMGLLTRDYSFSRIKRTRICTFLHKTFQEYMAARYISGTDESSREERMACLRIMFGLTNSSHIDREVILSSRRKYREIQNWLLLIMGENADLLFDMFAEELNKAKTDKDREVLTFLCITWLGKSAAGGKMAEILAPFLSQHVTNNLGELSDHYDHISWFVGLTYVLNCQKKLSVSNNPRMIQHLTVNCSHIAAGSSQEEKLDLLEDTLSDYNKMRSVTLFETGGGSRAVHHNFSPFRTFIPRCGTETVSICVNTNNPLYLYLLSSLEQLSEAPMVEHVRIDVGTFLREMNMDGPDVDFSEYDRLLAQMIRRQSCLWSIRLEIGSWHRHDTEISGFGNLTETLQSISEHARLEVVEFELPRNDVLMTSSNTKFEMIGMINNVQMVKYKRHETFDVEPMVHELTDCIKKNKALKTLRLRWKLWDNTIITNKVYHGVCSSQTLSSLCSAIQRNRTLETLEIDGMLSESQSGRQAKIVAKLQGNKPSNYKKLKITMSDRTPVQDFVMFPAAWVGYHEQ</sequence>